<organism evidence="6 7">
    <name type="scientific">Encephalitozoon hellem</name>
    <name type="common">Microsporidian parasite</name>
    <dbReference type="NCBI Taxonomy" id="27973"/>
    <lineage>
        <taxon>Eukaryota</taxon>
        <taxon>Fungi</taxon>
        <taxon>Fungi incertae sedis</taxon>
        <taxon>Microsporidia</taxon>
        <taxon>Unikaryonidae</taxon>
        <taxon>Encephalitozoon</taxon>
    </lineage>
</organism>
<dbReference type="GO" id="GO:0000049">
    <property type="term" value="F:tRNA binding"/>
    <property type="evidence" value="ECO:0007669"/>
    <property type="project" value="TreeGrafter"/>
</dbReference>
<name>A0A9Q9F987_ENCHE</name>
<gene>
    <name evidence="6" type="ORF">GPU96_11g21320</name>
</gene>
<accession>A0A9Q9F987</accession>
<dbReference type="SUPFAM" id="SSF69304">
    <property type="entry name" value="Tricorn protease N-terminal domain"/>
    <property type="match status" value="1"/>
</dbReference>
<dbReference type="GO" id="GO:0003743">
    <property type="term" value="F:translation initiation factor activity"/>
    <property type="evidence" value="ECO:0007669"/>
    <property type="project" value="UniProtKB-KW"/>
</dbReference>
<dbReference type="InterPro" id="IPR013979">
    <property type="entry name" value="TIF_beta_prop-like"/>
</dbReference>
<evidence type="ECO:0000256" key="2">
    <source>
        <dbReference type="ARBA" id="ARBA00022574"/>
    </source>
</evidence>
<proteinExistence type="predicted"/>
<dbReference type="InterPro" id="IPR011387">
    <property type="entry name" value="TIF2A"/>
</dbReference>
<dbReference type="PANTHER" id="PTHR13227">
    <property type="entry name" value="EUKARYOTIC TRANSLATION INITIATION FACTOR 2A"/>
    <property type="match status" value="1"/>
</dbReference>
<protein>
    <submittedName>
        <fullName evidence="6">Translation initiation factor eIF2A</fullName>
    </submittedName>
</protein>
<dbReference type="GO" id="GO:0043022">
    <property type="term" value="F:ribosome binding"/>
    <property type="evidence" value="ECO:0007669"/>
    <property type="project" value="TreeGrafter"/>
</dbReference>
<dbReference type="Pfam" id="PF08662">
    <property type="entry name" value="eIF2A"/>
    <property type="match status" value="1"/>
</dbReference>
<dbReference type="EMBL" id="CP075157">
    <property type="protein sequence ID" value="UTX44333.1"/>
    <property type="molecule type" value="Genomic_DNA"/>
</dbReference>
<keyword evidence="4" id="KW-0648">Protein biosynthesis</keyword>
<reference evidence="6" key="1">
    <citation type="submission" date="2021-05" db="EMBL/GenBank/DDBJ databases">
        <title>Encephalitozoon hellem ATCC 50604 Complete Genome.</title>
        <authorList>
            <person name="Mascarenhas dos Santos A.C."/>
            <person name="Julian A.T."/>
            <person name="Pombert J.-F."/>
        </authorList>
    </citation>
    <scope>NUCLEOTIDE SEQUENCE</scope>
    <source>
        <strain evidence="6">ATCC 50604</strain>
    </source>
</reference>
<keyword evidence="1 6" id="KW-0396">Initiation factor</keyword>
<dbReference type="GO" id="GO:0003729">
    <property type="term" value="F:mRNA binding"/>
    <property type="evidence" value="ECO:0007669"/>
    <property type="project" value="TreeGrafter"/>
</dbReference>
<feature type="domain" description="Translation initiation factor beta propellor-like" evidence="5">
    <location>
        <begin position="183"/>
        <end position="358"/>
    </location>
</feature>
<keyword evidence="2" id="KW-0853">WD repeat</keyword>
<evidence type="ECO:0000256" key="1">
    <source>
        <dbReference type="ARBA" id="ARBA00022540"/>
    </source>
</evidence>
<dbReference type="Proteomes" id="UP001059546">
    <property type="component" value="Chromosome XI"/>
</dbReference>
<evidence type="ECO:0000259" key="5">
    <source>
        <dbReference type="Pfam" id="PF08662"/>
    </source>
</evidence>
<dbReference type="GO" id="GO:0022627">
    <property type="term" value="C:cytosolic small ribosomal subunit"/>
    <property type="evidence" value="ECO:0007669"/>
    <property type="project" value="TreeGrafter"/>
</dbReference>
<keyword evidence="3" id="KW-0677">Repeat</keyword>
<evidence type="ECO:0000256" key="4">
    <source>
        <dbReference type="ARBA" id="ARBA00022917"/>
    </source>
</evidence>
<dbReference type="PANTHER" id="PTHR13227:SF0">
    <property type="entry name" value="EUKARYOTIC TRANSLATION INITIATION FACTOR 2A"/>
    <property type="match status" value="1"/>
</dbReference>
<dbReference type="AlphaFoldDB" id="A0A9Q9F987"/>
<sequence length="467" mass="53308">MPVVAHCENGLTFDVFAENASWVGCDYYALKSGKAAWIKGNQVKYYDLKDKKMILETEMERPREIEMSDDGKNVGVANGKGEMVVFGKDGVMLKVENVSKFRISNTLVGYVSNSSFFIHQIKEDKIEECPFHTSKVSILEFFISGEFVFLATRRLEKDGMHRLLRISKSSVEVLHSLKELQGFTLKAHESGRYVLLLLMTSYVNNSYFPESDLYLHDIDRRSFKSLGYSPVHSYAFLSSGFVVCHGPQPSDVSVHELDGKLKHNFPEGTRNRVFFNQHENVAVFAGFDNLSGDIEVFHAPSRKLIAKFNVLGASLVNWKENGSYFYISTTSYFQEDNKITLYDYYGRKVDERRFESLFSSSVYGETEEFIEIEKPEKLNIEIQEKYVPPSIHSFIPKAAFESNVAKKQERARQQKPNGRTKDEILSDLKEIEGLKGRMKNGEELSVKELNLILRESKLKSDLKSLGG</sequence>
<evidence type="ECO:0000313" key="6">
    <source>
        <dbReference type="EMBL" id="UTX44333.1"/>
    </source>
</evidence>
<evidence type="ECO:0000313" key="7">
    <source>
        <dbReference type="Proteomes" id="UP001059546"/>
    </source>
</evidence>
<evidence type="ECO:0000256" key="3">
    <source>
        <dbReference type="ARBA" id="ARBA00022737"/>
    </source>
</evidence>